<keyword evidence="1" id="KW-0812">Transmembrane</keyword>
<evidence type="ECO:0000313" key="2">
    <source>
        <dbReference type="EMBL" id="ADP40182.1"/>
    </source>
</evidence>
<feature type="transmembrane region" description="Helical" evidence="1">
    <location>
        <begin position="137"/>
        <end position="155"/>
    </location>
</feature>
<dbReference type="AlphaFoldDB" id="E3H1W9"/>
<feature type="transmembrane region" description="Helical" evidence="1">
    <location>
        <begin position="80"/>
        <end position="98"/>
    </location>
</feature>
<keyword evidence="1" id="KW-0472">Membrane</keyword>
<dbReference type="Proteomes" id="UP000000387">
    <property type="component" value="Chromosome"/>
</dbReference>
<feature type="transmembrane region" description="Helical" evidence="1">
    <location>
        <begin position="46"/>
        <end position="68"/>
    </location>
</feature>
<dbReference type="HOGENOM" id="CLU_1229131_0_0_11"/>
<reference evidence="3" key="1">
    <citation type="submission" date="2010-10" db="EMBL/GenBank/DDBJ databases">
        <title>The complete genome of Rothia dentocariosa ATCC 17931.</title>
        <authorList>
            <person name="Muzny D."/>
            <person name="Qin X."/>
            <person name="Buhay C."/>
            <person name="Dugan-Rocha S."/>
            <person name="Ding Y."/>
            <person name="Chen G."/>
            <person name="Hawes A."/>
            <person name="Holder M."/>
            <person name="Jhangiani S."/>
            <person name="Johnson A."/>
            <person name="Khan Z."/>
            <person name="Li Z."/>
            <person name="Liu W."/>
            <person name="Liu X."/>
            <person name="Perez L."/>
            <person name="Shen H."/>
            <person name="Wang Q."/>
            <person name="Watt J."/>
            <person name="Xi L."/>
            <person name="Xin Y."/>
            <person name="Zhou J."/>
            <person name="Deng J."/>
            <person name="Jiang H."/>
            <person name="Liu Y."/>
            <person name="Qu J."/>
            <person name="Song X.-Z."/>
            <person name="Zhang L."/>
            <person name="Villasana D."/>
            <person name="Johnson A."/>
            <person name="Liu J."/>
            <person name="Liyanage D."/>
            <person name="Lorensuhewa L."/>
            <person name="Robinson T."/>
            <person name="Song A."/>
            <person name="Song B.-B."/>
            <person name="Dinh H."/>
            <person name="Thornton R."/>
            <person name="Coyle M."/>
            <person name="Francisco L."/>
            <person name="Jackson L."/>
            <person name="Javaid M."/>
            <person name="Korchina V."/>
            <person name="Kovar C."/>
            <person name="Mata R."/>
            <person name="Mathew T."/>
            <person name="Ngo R."/>
            <person name="Nguyen L."/>
            <person name="Nguyen N."/>
            <person name="Okwuonu G."/>
            <person name="Ongeri F."/>
            <person name="Pham C."/>
            <person name="Simmons D."/>
            <person name="Wilczek-Boney K."/>
            <person name="Hale W."/>
            <person name="Jakkamsetti A."/>
            <person name="Pham P."/>
            <person name="Ruth R."/>
            <person name="San Lucas F."/>
            <person name="Warren J."/>
            <person name="Zhang J."/>
            <person name="Zhao Z."/>
            <person name="Zhou C."/>
            <person name="Zhu D."/>
            <person name="Lee S."/>
            <person name="Bess C."/>
            <person name="Blankenburg K."/>
            <person name="Forbes L."/>
            <person name="Fu Q."/>
            <person name="Gubbala S."/>
            <person name="Hirani K."/>
            <person name="Jayaseelan J.C."/>
            <person name="Lara F."/>
            <person name="Munidasa M."/>
            <person name="Palculict T."/>
            <person name="Patil S."/>
            <person name="Pu L.-L."/>
            <person name="Saada N."/>
            <person name="Tang L."/>
            <person name="Weissenberger G."/>
            <person name="Zhu Y."/>
            <person name="Hemphill L."/>
            <person name="Shang Y."/>
            <person name="Youmans B."/>
            <person name="Ayvaz T."/>
            <person name="Ross M."/>
            <person name="Santibanez J."/>
            <person name="Aqrawi P."/>
            <person name="Gross S."/>
            <person name="Joshi V."/>
            <person name="Fowler G."/>
            <person name="Nazareth L."/>
            <person name="Reid J."/>
            <person name="Worley K."/>
            <person name="Petrosino J."/>
            <person name="Highlander S."/>
            <person name="Gibbs R."/>
        </authorList>
    </citation>
    <scope>NUCLEOTIDE SEQUENCE [LARGE SCALE GENOMIC DNA]</scope>
    <source>
        <strain evidence="3">ATCC 17931 / CDC X599 / XDIA</strain>
    </source>
</reference>
<name>E3H1W9_ROTDC</name>
<accession>E3H1W9</accession>
<dbReference type="KEGG" id="rdn:HMPREF0733_10724"/>
<sequence>MKILQNVENAGRDTYMKSSQYTPDHPEYVTLSAALMGSFIWRLLEVFCVFLLILGAGAVVSALGLSALSLSLYQATKTVLISYLIFPLVLALAQRPLVVRAQHPSPGGKLFAAYEILVPPPVYLVVALAVTQDIGRAVVVGVCALVFYLAYAAWFKPWKPRFTRTEVRSKIEQTKQMTREMFGEAAQERAETMQKNAEVDDPAVKDLFLPDNRYRMPLDHNERRS</sequence>
<organism evidence="2 3">
    <name type="scientific">Rothia dentocariosa (strain ATCC 17931 / CDC X599 / XDIA)</name>
    <dbReference type="NCBI Taxonomy" id="762948"/>
    <lineage>
        <taxon>Bacteria</taxon>
        <taxon>Bacillati</taxon>
        <taxon>Actinomycetota</taxon>
        <taxon>Actinomycetes</taxon>
        <taxon>Micrococcales</taxon>
        <taxon>Micrococcaceae</taxon>
        <taxon>Rothia</taxon>
    </lineage>
</organism>
<protein>
    <submittedName>
        <fullName evidence="2">Uncharacterized protein</fullName>
    </submittedName>
</protein>
<feature type="transmembrane region" description="Helical" evidence="1">
    <location>
        <begin position="110"/>
        <end position="131"/>
    </location>
</feature>
<dbReference type="EMBL" id="CP002280">
    <property type="protein sequence ID" value="ADP40182.1"/>
    <property type="molecule type" value="Genomic_DNA"/>
</dbReference>
<keyword evidence="1" id="KW-1133">Transmembrane helix</keyword>
<evidence type="ECO:0000256" key="1">
    <source>
        <dbReference type="SAM" id="Phobius"/>
    </source>
</evidence>
<evidence type="ECO:0000313" key="3">
    <source>
        <dbReference type="Proteomes" id="UP000000387"/>
    </source>
</evidence>
<gene>
    <name evidence="2" type="ordered locus">HMPREF0733_10724</name>
</gene>
<proteinExistence type="predicted"/>